<name>A0A5P8KCK5_9ACTN</name>
<organism evidence="9 10">
    <name type="scientific">Streptomyces phaeolivaceus</name>
    <dbReference type="NCBI Taxonomy" id="2653200"/>
    <lineage>
        <taxon>Bacteria</taxon>
        <taxon>Bacillati</taxon>
        <taxon>Actinomycetota</taxon>
        <taxon>Actinomycetes</taxon>
        <taxon>Kitasatosporales</taxon>
        <taxon>Streptomycetaceae</taxon>
        <taxon>Streptomyces</taxon>
    </lineage>
</organism>
<dbReference type="RefSeq" id="WP_152172195.1">
    <property type="nucleotide sequence ID" value="NZ_CP045096.1"/>
</dbReference>
<evidence type="ECO:0000256" key="3">
    <source>
        <dbReference type="ARBA" id="ARBA00022723"/>
    </source>
</evidence>
<dbReference type="AlphaFoldDB" id="A0A5P8KCK5"/>
<sequence length="64" mass="6978">MKRVVLDRVTCEGHGMCEVAAPAYFELDDEGALTVLEPQISTDDESRVQEAVRSCPVGALRLEA</sequence>
<dbReference type="EMBL" id="CP045096">
    <property type="protein sequence ID" value="QFR00872.1"/>
    <property type="molecule type" value="Genomic_DNA"/>
</dbReference>
<dbReference type="GO" id="GO:0009055">
    <property type="term" value="F:electron transfer activity"/>
    <property type="evidence" value="ECO:0007669"/>
    <property type="project" value="UniProtKB-UniRule"/>
</dbReference>
<comment type="function">
    <text evidence="8">Ferredoxins are iron-sulfur proteins that transfer electrons in a wide variety of metabolic reactions.</text>
</comment>
<keyword evidence="10" id="KW-1185">Reference proteome</keyword>
<dbReference type="SUPFAM" id="SSF54862">
    <property type="entry name" value="4Fe-4S ferredoxins"/>
    <property type="match status" value="1"/>
</dbReference>
<reference evidence="9 10" key="1">
    <citation type="submission" date="2019-10" db="EMBL/GenBank/DDBJ databases">
        <title>Streptomyces sp. strain GY16 isolated from leaves of Broussonetia papyrifera.</title>
        <authorList>
            <person name="Mo P."/>
        </authorList>
    </citation>
    <scope>NUCLEOTIDE SEQUENCE [LARGE SCALE GENOMIC DNA]</scope>
    <source>
        <strain evidence="9 10">GY16</strain>
    </source>
</reference>
<dbReference type="Pfam" id="PF13459">
    <property type="entry name" value="Fer4_15"/>
    <property type="match status" value="1"/>
</dbReference>
<evidence type="ECO:0000256" key="8">
    <source>
        <dbReference type="RuleBase" id="RU368020"/>
    </source>
</evidence>
<keyword evidence="2 8" id="KW-0813">Transport</keyword>
<keyword evidence="7" id="KW-0003">3Fe-4S</keyword>
<dbReference type="PANTHER" id="PTHR36923">
    <property type="entry name" value="FERREDOXIN"/>
    <property type="match status" value="1"/>
</dbReference>
<evidence type="ECO:0000256" key="2">
    <source>
        <dbReference type="ARBA" id="ARBA00022448"/>
    </source>
</evidence>
<dbReference type="PANTHER" id="PTHR36923:SF3">
    <property type="entry name" value="FERREDOXIN"/>
    <property type="match status" value="1"/>
</dbReference>
<dbReference type="InterPro" id="IPR001080">
    <property type="entry name" value="3Fe4S_ferredoxin"/>
</dbReference>
<evidence type="ECO:0000256" key="4">
    <source>
        <dbReference type="ARBA" id="ARBA00022982"/>
    </source>
</evidence>
<dbReference type="Gene3D" id="3.30.70.20">
    <property type="match status" value="1"/>
</dbReference>
<comment type="cofactor">
    <cofactor evidence="1">
        <name>[3Fe-4S] cluster</name>
        <dbReference type="ChEBI" id="CHEBI:21137"/>
    </cofactor>
</comment>
<keyword evidence="4 8" id="KW-0249">Electron transport</keyword>
<evidence type="ECO:0000256" key="1">
    <source>
        <dbReference type="ARBA" id="ARBA00001927"/>
    </source>
</evidence>
<keyword evidence="3 8" id="KW-0479">Metal-binding</keyword>
<dbReference type="InterPro" id="IPR051269">
    <property type="entry name" value="Fe-S_cluster_ET"/>
</dbReference>
<dbReference type="KEGG" id="sphv:F9278_37030"/>
<dbReference type="Proteomes" id="UP000327294">
    <property type="component" value="Chromosome"/>
</dbReference>
<evidence type="ECO:0000313" key="10">
    <source>
        <dbReference type="Proteomes" id="UP000327294"/>
    </source>
</evidence>
<accession>A0A5P8KCK5</accession>
<evidence type="ECO:0000313" key="9">
    <source>
        <dbReference type="EMBL" id="QFR00872.1"/>
    </source>
</evidence>
<gene>
    <name evidence="9" type="ORF">F9278_37030</name>
</gene>
<protein>
    <recommendedName>
        <fullName evidence="8">Ferredoxin</fullName>
    </recommendedName>
</protein>
<proteinExistence type="predicted"/>
<dbReference type="PRINTS" id="PR00352">
    <property type="entry name" value="3FE4SFRDOXIN"/>
</dbReference>
<dbReference type="GO" id="GO:0051538">
    <property type="term" value="F:3 iron, 4 sulfur cluster binding"/>
    <property type="evidence" value="ECO:0007669"/>
    <property type="project" value="UniProtKB-KW"/>
</dbReference>
<keyword evidence="6 8" id="KW-0411">Iron-sulfur</keyword>
<evidence type="ECO:0000256" key="6">
    <source>
        <dbReference type="ARBA" id="ARBA00023014"/>
    </source>
</evidence>
<evidence type="ECO:0000256" key="5">
    <source>
        <dbReference type="ARBA" id="ARBA00023004"/>
    </source>
</evidence>
<evidence type="ECO:0000256" key="7">
    <source>
        <dbReference type="ARBA" id="ARBA00023291"/>
    </source>
</evidence>
<keyword evidence="5 8" id="KW-0408">Iron</keyword>
<dbReference type="GO" id="GO:0005506">
    <property type="term" value="F:iron ion binding"/>
    <property type="evidence" value="ECO:0007669"/>
    <property type="project" value="UniProtKB-UniRule"/>
</dbReference>